<dbReference type="InterPro" id="IPR050194">
    <property type="entry name" value="Glycosyltransferase_grp1"/>
</dbReference>
<dbReference type="Gene3D" id="3.40.50.2000">
    <property type="entry name" value="Glycogen Phosphorylase B"/>
    <property type="match status" value="2"/>
</dbReference>
<organism evidence="3 4">
    <name type="scientific">Pseudomonas turukhanskensis</name>
    <dbReference type="NCBI Taxonomy" id="1806536"/>
    <lineage>
        <taxon>Bacteria</taxon>
        <taxon>Pseudomonadati</taxon>
        <taxon>Pseudomonadota</taxon>
        <taxon>Gammaproteobacteria</taxon>
        <taxon>Pseudomonadales</taxon>
        <taxon>Pseudomonadaceae</taxon>
        <taxon>Pseudomonas</taxon>
    </lineage>
</organism>
<dbReference type="Proteomes" id="UP001143328">
    <property type="component" value="Unassembled WGS sequence"/>
</dbReference>
<dbReference type="InterPro" id="IPR028098">
    <property type="entry name" value="Glyco_trans_4-like_N"/>
</dbReference>
<dbReference type="AlphaFoldDB" id="A0A9W6NDY6"/>
<protein>
    <submittedName>
        <fullName evidence="3">Glycosyl transferase</fullName>
    </submittedName>
</protein>
<dbReference type="PANTHER" id="PTHR45947:SF3">
    <property type="entry name" value="SULFOQUINOVOSYL TRANSFERASE SQD2"/>
    <property type="match status" value="1"/>
</dbReference>
<accession>A0A9W6NDY6</accession>
<dbReference type="RefSeq" id="WP_271194328.1">
    <property type="nucleotide sequence ID" value="NZ_BSFN01000002.1"/>
</dbReference>
<evidence type="ECO:0000313" key="3">
    <source>
        <dbReference type="EMBL" id="GLK88104.1"/>
    </source>
</evidence>
<comment type="caution">
    <text evidence="3">The sequence shown here is derived from an EMBL/GenBank/DDBJ whole genome shotgun (WGS) entry which is preliminary data.</text>
</comment>
<sequence length="384" mass="42711">MKVAIIHYWWLSNRGGEAVCSALVELFPQADLFIHVCNEDVVRKALPSTFTGTINTTFISRLPGAKKHYQKYLPFMPMALEQLDLSAYDLILSSESGPAKGVVTRPDAVHICYCHSPMRYVWDMYHEYLSGAGRLIRTLFPFVSHWLRVWDRLSADRVDQFIANSNFVAQRIRKFYRRDAEVIYPPVNTTEFSPNEVRGDFYLCLGQLVAYKRADLAVEAFNQLGLPLVVVGEGEIFDKLKAIAKPNVKLMGRQPFPEIKDLLQRCRGLIFPGMEDFGIVPVEAMAAGAPVIAYGKGGALETVIHGKTGILFPEQTVESLIQAVQQVESGAVTFDPATLHAHAATFDKSIFKQRIQAFVDDALLGSGPAVQPITHATARPALTE</sequence>
<proteinExistence type="predicted"/>
<dbReference type="SUPFAM" id="SSF53756">
    <property type="entry name" value="UDP-Glycosyltransferase/glycogen phosphorylase"/>
    <property type="match status" value="1"/>
</dbReference>
<feature type="domain" description="Glycosyl transferase family 1" evidence="1">
    <location>
        <begin position="200"/>
        <end position="329"/>
    </location>
</feature>
<dbReference type="PANTHER" id="PTHR45947">
    <property type="entry name" value="SULFOQUINOVOSYL TRANSFERASE SQD2"/>
    <property type="match status" value="1"/>
</dbReference>
<dbReference type="InterPro" id="IPR001296">
    <property type="entry name" value="Glyco_trans_1"/>
</dbReference>
<dbReference type="EMBL" id="BSFN01000002">
    <property type="protein sequence ID" value="GLK88104.1"/>
    <property type="molecule type" value="Genomic_DNA"/>
</dbReference>
<name>A0A9W6NDY6_9PSED</name>
<evidence type="ECO:0000259" key="1">
    <source>
        <dbReference type="Pfam" id="PF00534"/>
    </source>
</evidence>
<feature type="domain" description="Glycosyltransferase subfamily 4-like N-terminal" evidence="2">
    <location>
        <begin position="15"/>
        <end position="190"/>
    </location>
</feature>
<reference evidence="3" key="2">
    <citation type="submission" date="2023-01" db="EMBL/GenBank/DDBJ databases">
        <authorList>
            <person name="Sun Q."/>
            <person name="Evtushenko L."/>
        </authorList>
    </citation>
    <scope>NUCLEOTIDE SEQUENCE</scope>
    <source>
        <strain evidence="3">VKM B-2935</strain>
    </source>
</reference>
<keyword evidence="3" id="KW-0808">Transferase</keyword>
<dbReference type="GO" id="GO:0016757">
    <property type="term" value="F:glycosyltransferase activity"/>
    <property type="evidence" value="ECO:0007669"/>
    <property type="project" value="InterPro"/>
</dbReference>
<gene>
    <name evidence="3" type="ORF">GCM10017655_11660</name>
</gene>
<evidence type="ECO:0000313" key="4">
    <source>
        <dbReference type="Proteomes" id="UP001143328"/>
    </source>
</evidence>
<keyword evidence="4" id="KW-1185">Reference proteome</keyword>
<reference evidence="3" key="1">
    <citation type="journal article" date="2014" name="Int. J. Syst. Evol. Microbiol.">
        <title>Complete genome sequence of Corynebacterium casei LMG S-19264T (=DSM 44701T), isolated from a smear-ripened cheese.</title>
        <authorList>
            <consortium name="US DOE Joint Genome Institute (JGI-PGF)"/>
            <person name="Walter F."/>
            <person name="Albersmeier A."/>
            <person name="Kalinowski J."/>
            <person name="Ruckert C."/>
        </authorList>
    </citation>
    <scope>NUCLEOTIDE SEQUENCE</scope>
    <source>
        <strain evidence="3">VKM B-2935</strain>
    </source>
</reference>
<dbReference type="Pfam" id="PF00534">
    <property type="entry name" value="Glycos_transf_1"/>
    <property type="match status" value="1"/>
</dbReference>
<dbReference type="Pfam" id="PF13439">
    <property type="entry name" value="Glyco_transf_4"/>
    <property type="match status" value="1"/>
</dbReference>
<evidence type="ECO:0000259" key="2">
    <source>
        <dbReference type="Pfam" id="PF13439"/>
    </source>
</evidence>